<proteinExistence type="inferred from homology"/>
<evidence type="ECO:0000256" key="13">
    <source>
        <dbReference type="ARBA" id="ARBA00030350"/>
    </source>
</evidence>
<keyword evidence="10" id="KW-0325">Glycoprotein</keyword>
<evidence type="ECO:0000313" key="16">
    <source>
        <dbReference type="Proteomes" id="UP000585474"/>
    </source>
</evidence>
<evidence type="ECO:0000256" key="10">
    <source>
        <dbReference type="ARBA" id="ARBA00023180"/>
    </source>
</evidence>
<evidence type="ECO:0000256" key="2">
    <source>
        <dbReference type="ARBA" id="ARBA00004881"/>
    </source>
</evidence>
<gene>
    <name evidence="15" type="ORF">Acr_05g0011620</name>
</gene>
<dbReference type="GO" id="GO:0016020">
    <property type="term" value="C:membrane"/>
    <property type="evidence" value="ECO:0007669"/>
    <property type="project" value="UniProtKB-SubCell"/>
</dbReference>
<sequence>MKKINATEQRIGGFCPLTPKEVGIFLQALGYNPSTLIYIAAGEIYGGNTHLSEFTSLFPNVVFKETIATRGELKAFANHASQTAALDYIISVESDIFIPSHSGNMARVVEGLRRYLGRWKTITPDRNGLVEIFDKLETGLVKESSLSYLVMKAYANRQGAPRKRGGTFSGIKGRARFRTKESFYQNPFPECICRSKEHQNDTKATSSAREKHTTVQSGNQHQRYPL</sequence>
<comment type="subcellular location">
    <subcellularLocation>
        <location evidence="1">Membrane</location>
        <topology evidence="1">Single-pass type II membrane protein</topology>
    </subcellularLocation>
</comment>
<reference evidence="15 16" key="1">
    <citation type="submission" date="2019-07" db="EMBL/GenBank/DDBJ databases">
        <title>De Novo Assembly of kiwifruit Actinidia rufa.</title>
        <authorList>
            <person name="Sugita-Konishi S."/>
            <person name="Sato K."/>
            <person name="Mori E."/>
            <person name="Abe Y."/>
            <person name="Kisaki G."/>
            <person name="Hamano K."/>
            <person name="Suezawa K."/>
            <person name="Otani M."/>
            <person name="Fukuda T."/>
            <person name="Manabe T."/>
            <person name="Gomi K."/>
            <person name="Tabuchi M."/>
            <person name="Akimitsu K."/>
            <person name="Kataoka I."/>
        </authorList>
    </citation>
    <scope>NUCLEOTIDE SEQUENCE [LARGE SCALE GENOMIC DNA]</scope>
    <source>
        <strain evidence="16">cv. Fuchu</strain>
    </source>
</reference>
<comment type="caution">
    <text evidence="15">The sequence shown here is derived from an EMBL/GenBank/DDBJ whole genome shotgun (WGS) entry which is preliminary data.</text>
</comment>
<dbReference type="OrthoDB" id="1715592at2759"/>
<evidence type="ECO:0000256" key="3">
    <source>
        <dbReference type="ARBA" id="ARBA00007737"/>
    </source>
</evidence>
<keyword evidence="5 15" id="KW-0808">Transferase</keyword>
<dbReference type="AlphaFoldDB" id="A0A7J0EM27"/>
<dbReference type="PANTHER" id="PTHR31741:SF15">
    <property type="entry name" value="O-FUCOSYLTRANSFERASE 38"/>
    <property type="match status" value="1"/>
</dbReference>
<dbReference type="GO" id="GO:0005737">
    <property type="term" value="C:cytoplasm"/>
    <property type="evidence" value="ECO:0007669"/>
    <property type="project" value="TreeGrafter"/>
</dbReference>
<evidence type="ECO:0000256" key="8">
    <source>
        <dbReference type="ARBA" id="ARBA00022989"/>
    </source>
</evidence>
<dbReference type="EMBL" id="BJWL01000005">
    <property type="protein sequence ID" value="GFY87523.1"/>
    <property type="molecule type" value="Genomic_DNA"/>
</dbReference>
<evidence type="ECO:0000256" key="6">
    <source>
        <dbReference type="ARBA" id="ARBA00022692"/>
    </source>
</evidence>
<dbReference type="Proteomes" id="UP000585474">
    <property type="component" value="Unassembled WGS sequence"/>
</dbReference>
<feature type="region of interest" description="Disordered" evidence="14">
    <location>
        <begin position="195"/>
        <end position="226"/>
    </location>
</feature>
<comment type="pathway">
    <text evidence="2">Glycan metabolism.</text>
</comment>
<comment type="similarity">
    <text evidence="3">Belongs to the glycosyltransferase GT106 family.</text>
</comment>
<dbReference type="Pfam" id="PF10250">
    <property type="entry name" value="O-FucT"/>
    <property type="match status" value="1"/>
</dbReference>
<dbReference type="PANTHER" id="PTHR31741">
    <property type="entry name" value="OS02G0726500 PROTEIN-RELATED"/>
    <property type="match status" value="1"/>
</dbReference>
<dbReference type="InterPro" id="IPR019378">
    <property type="entry name" value="GDP-Fuc_O-FucTrfase"/>
</dbReference>
<evidence type="ECO:0000256" key="11">
    <source>
        <dbReference type="ARBA" id="ARBA00023253"/>
    </source>
</evidence>
<keyword evidence="9" id="KW-0472">Membrane</keyword>
<evidence type="ECO:0000256" key="5">
    <source>
        <dbReference type="ARBA" id="ARBA00022679"/>
    </source>
</evidence>
<evidence type="ECO:0000256" key="12">
    <source>
        <dbReference type="ARBA" id="ARBA00023277"/>
    </source>
</evidence>
<dbReference type="GO" id="GO:0005634">
    <property type="term" value="C:nucleus"/>
    <property type="evidence" value="ECO:0007669"/>
    <property type="project" value="TreeGrafter"/>
</dbReference>
<evidence type="ECO:0000256" key="1">
    <source>
        <dbReference type="ARBA" id="ARBA00004606"/>
    </source>
</evidence>
<name>A0A7J0EM27_9ERIC</name>
<keyword evidence="7" id="KW-0735">Signal-anchor</keyword>
<evidence type="ECO:0000313" key="15">
    <source>
        <dbReference type="EMBL" id="GFY87523.1"/>
    </source>
</evidence>
<keyword evidence="4 15" id="KW-0328">Glycosyltransferase</keyword>
<evidence type="ECO:0000256" key="4">
    <source>
        <dbReference type="ARBA" id="ARBA00022676"/>
    </source>
</evidence>
<organism evidence="15 16">
    <name type="scientific">Actinidia rufa</name>
    <dbReference type="NCBI Taxonomy" id="165716"/>
    <lineage>
        <taxon>Eukaryota</taxon>
        <taxon>Viridiplantae</taxon>
        <taxon>Streptophyta</taxon>
        <taxon>Embryophyta</taxon>
        <taxon>Tracheophyta</taxon>
        <taxon>Spermatophyta</taxon>
        <taxon>Magnoliopsida</taxon>
        <taxon>eudicotyledons</taxon>
        <taxon>Gunneridae</taxon>
        <taxon>Pentapetalae</taxon>
        <taxon>asterids</taxon>
        <taxon>Ericales</taxon>
        <taxon>Actinidiaceae</taxon>
        <taxon>Actinidia</taxon>
    </lineage>
</organism>
<keyword evidence="12" id="KW-0119">Carbohydrate metabolism</keyword>
<accession>A0A7J0EM27</accession>
<dbReference type="GO" id="GO:0016757">
    <property type="term" value="F:glycosyltransferase activity"/>
    <property type="evidence" value="ECO:0007669"/>
    <property type="project" value="UniProtKB-KW"/>
</dbReference>
<protein>
    <recommendedName>
        <fullName evidence="13">O-fucosyltransferase family protein</fullName>
    </recommendedName>
</protein>
<evidence type="ECO:0000256" key="7">
    <source>
        <dbReference type="ARBA" id="ARBA00022968"/>
    </source>
</evidence>
<feature type="compositionally biased region" description="Polar residues" evidence="14">
    <location>
        <begin position="214"/>
        <end position="226"/>
    </location>
</feature>
<keyword evidence="6" id="KW-0812">Transmembrane</keyword>
<dbReference type="GO" id="GO:0006004">
    <property type="term" value="P:fucose metabolic process"/>
    <property type="evidence" value="ECO:0007669"/>
    <property type="project" value="UniProtKB-KW"/>
</dbReference>
<evidence type="ECO:0000256" key="14">
    <source>
        <dbReference type="SAM" id="MobiDB-lite"/>
    </source>
</evidence>
<evidence type="ECO:0000256" key="9">
    <source>
        <dbReference type="ARBA" id="ARBA00023136"/>
    </source>
</evidence>
<keyword evidence="16" id="KW-1185">Reference proteome</keyword>
<keyword evidence="11" id="KW-0294">Fucose metabolism</keyword>
<keyword evidence="8" id="KW-1133">Transmembrane helix</keyword>